<dbReference type="InterPro" id="IPR032072">
    <property type="entry name" value="DUF4807"/>
</dbReference>
<dbReference type="Proteomes" id="UP000681722">
    <property type="component" value="Unassembled WGS sequence"/>
</dbReference>
<protein>
    <submittedName>
        <fullName evidence="1">Uncharacterized protein</fullName>
    </submittedName>
</protein>
<name>A0A813XHN6_9BILA</name>
<organism evidence="1 3">
    <name type="scientific">Didymodactylos carnosus</name>
    <dbReference type="NCBI Taxonomy" id="1234261"/>
    <lineage>
        <taxon>Eukaryota</taxon>
        <taxon>Metazoa</taxon>
        <taxon>Spiralia</taxon>
        <taxon>Gnathifera</taxon>
        <taxon>Rotifera</taxon>
        <taxon>Eurotatoria</taxon>
        <taxon>Bdelloidea</taxon>
        <taxon>Philodinida</taxon>
        <taxon>Philodinidae</taxon>
        <taxon>Didymodactylos</taxon>
    </lineage>
</organism>
<evidence type="ECO:0000313" key="1">
    <source>
        <dbReference type="EMBL" id="CAF0870749.1"/>
    </source>
</evidence>
<keyword evidence="3" id="KW-1185">Reference proteome</keyword>
<dbReference type="PANTHER" id="PTHR36693">
    <property type="entry name" value="GH02722P"/>
    <property type="match status" value="1"/>
</dbReference>
<proteinExistence type="predicted"/>
<dbReference type="AlphaFoldDB" id="A0A813XHN6"/>
<dbReference type="Proteomes" id="UP000663829">
    <property type="component" value="Unassembled WGS sequence"/>
</dbReference>
<dbReference type="Pfam" id="PF16065">
    <property type="entry name" value="DUF4807"/>
    <property type="match status" value="1"/>
</dbReference>
<dbReference type="PANTHER" id="PTHR36693:SF1">
    <property type="entry name" value="GH02722P"/>
    <property type="match status" value="1"/>
</dbReference>
<dbReference type="OrthoDB" id="121932at2759"/>
<gene>
    <name evidence="1" type="ORF">GPM918_LOCUS7085</name>
    <name evidence="2" type="ORF">SRO942_LOCUS7085</name>
</gene>
<evidence type="ECO:0000313" key="2">
    <source>
        <dbReference type="EMBL" id="CAF3658054.1"/>
    </source>
</evidence>
<reference evidence="1" key="1">
    <citation type="submission" date="2021-02" db="EMBL/GenBank/DDBJ databases">
        <authorList>
            <person name="Nowell W R."/>
        </authorList>
    </citation>
    <scope>NUCLEOTIDE SEQUENCE</scope>
</reference>
<sequence length="234" mass="27345">MTDFVNSNTPTTLAPVERVFSQSDFGFRPHHSSMTKNMLSKLTLLKSLLSECYRSTEFSRQFCRLIKQALIQSNSCVKLKEYFYTVNIPPERNEIQLVSNWTCTEYINRLWTSIVLHHLSLQIRYENSWAWLSTLGGGHSCLGETILTHALRAEKISKDQLCLARDIGDPNAIIKCYLFIALSYLQQKRFEEVSIILRFQYRCIQSPNITDPRLPIMCRALWRKMKYAQKQVQH</sequence>
<comment type="caution">
    <text evidence="1">The sequence shown here is derived from an EMBL/GenBank/DDBJ whole genome shotgun (WGS) entry which is preliminary data.</text>
</comment>
<dbReference type="EMBL" id="CAJNOQ010001134">
    <property type="protein sequence ID" value="CAF0870749.1"/>
    <property type="molecule type" value="Genomic_DNA"/>
</dbReference>
<evidence type="ECO:0000313" key="3">
    <source>
        <dbReference type="Proteomes" id="UP000663829"/>
    </source>
</evidence>
<accession>A0A813XHN6</accession>
<dbReference type="EMBL" id="CAJOBC010001134">
    <property type="protein sequence ID" value="CAF3658054.1"/>
    <property type="molecule type" value="Genomic_DNA"/>
</dbReference>